<sequence>MIHPVFHVSQLKACHTDNAVMREFPQCDTEGLIVASPLKLLQRKMVKQGNRPVVFSLIQWSNGTEDDATWEPLADLIKRIRIMTLSGWTEDRTEISLVRSGRSGSGRFFGRFGPVLLTLDTKEKEKAVAETSSK</sequence>
<organism evidence="1">
    <name type="scientific">Tanacetum cinerariifolium</name>
    <name type="common">Dalmatian daisy</name>
    <name type="synonym">Chrysanthemum cinerariifolium</name>
    <dbReference type="NCBI Taxonomy" id="118510"/>
    <lineage>
        <taxon>Eukaryota</taxon>
        <taxon>Viridiplantae</taxon>
        <taxon>Streptophyta</taxon>
        <taxon>Embryophyta</taxon>
        <taxon>Tracheophyta</taxon>
        <taxon>Spermatophyta</taxon>
        <taxon>Magnoliopsida</taxon>
        <taxon>eudicotyledons</taxon>
        <taxon>Gunneridae</taxon>
        <taxon>Pentapetalae</taxon>
        <taxon>asterids</taxon>
        <taxon>campanulids</taxon>
        <taxon>Asterales</taxon>
        <taxon>Asteraceae</taxon>
        <taxon>Asteroideae</taxon>
        <taxon>Anthemideae</taxon>
        <taxon>Anthemidinae</taxon>
        <taxon>Tanacetum</taxon>
    </lineage>
</organism>
<reference evidence="1" key="1">
    <citation type="journal article" date="2019" name="Sci. Rep.">
        <title>Draft genome of Tanacetum cinerariifolium, the natural source of mosquito coil.</title>
        <authorList>
            <person name="Yamashiro T."/>
            <person name="Shiraishi A."/>
            <person name="Satake H."/>
            <person name="Nakayama K."/>
        </authorList>
    </citation>
    <scope>NUCLEOTIDE SEQUENCE</scope>
</reference>
<dbReference type="InterPro" id="IPR016197">
    <property type="entry name" value="Chromo-like_dom_sf"/>
</dbReference>
<proteinExistence type="predicted"/>
<evidence type="ECO:0008006" key="2">
    <source>
        <dbReference type="Google" id="ProtNLM"/>
    </source>
</evidence>
<comment type="caution">
    <text evidence="1">The sequence shown here is derived from an EMBL/GenBank/DDBJ whole genome shotgun (WGS) entry which is preliminary data.</text>
</comment>
<protein>
    <recommendedName>
        <fullName evidence="2">Chromo domain-containing protein</fullName>
    </recommendedName>
</protein>
<dbReference type="SUPFAM" id="SSF54160">
    <property type="entry name" value="Chromo domain-like"/>
    <property type="match status" value="1"/>
</dbReference>
<gene>
    <name evidence="1" type="ORF">Tci_049985</name>
</gene>
<evidence type="ECO:0000313" key="1">
    <source>
        <dbReference type="EMBL" id="GEU78007.1"/>
    </source>
</evidence>
<dbReference type="AlphaFoldDB" id="A0A6L2MXN2"/>
<name>A0A6L2MXN2_TANCI</name>
<dbReference type="EMBL" id="BKCJ010007586">
    <property type="protein sequence ID" value="GEU78007.1"/>
    <property type="molecule type" value="Genomic_DNA"/>
</dbReference>
<accession>A0A6L2MXN2</accession>